<dbReference type="InterPro" id="IPR050771">
    <property type="entry name" value="Alpha-ketoacid_DH_E1_comp"/>
</dbReference>
<accession>A0ABN2T6B5</accession>
<dbReference type="PANTHER" id="PTHR43380:SF1">
    <property type="entry name" value="2-OXOISOVALERATE DEHYDROGENASE SUBUNIT ALPHA, MITOCHONDRIAL"/>
    <property type="match status" value="1"/>
</dbReference>
<evidence type="ECO:0000256" key="2">
    <source>
        <dbReference type="ARBA" id="ARBA00023002"/>
    </source>
</evidence>
<organism evidence="5 6">
    <name type="scientific">Brevibacterium samyangense</name>
    <dbReference type="NCBI Taxonomy" id="366888"/>
    <lineage>
        <taxon>Bacteria</taxon>
        <taxon>Bacillati</taxon>
        <taxon>Actinomycetota</taxon>
        <taxon>Actinomycetes</taxon>
        <taxon>Micrococcales</taxon>
        <taxon>Brevibacteriaceae</taxon>
        <taxon>Brevibacterium</taxon>
    </lineage>
</organism>
<evidence type="ECO:0000313" key="5">
    <source>
        <dbReference type="EMBL" id="GAA1998430.1"/>
    </source>
</evidence>
<evidence type="ECO:0000256" key="1">
    <source>
        <dbReference type="ARBA" id="ARBA00001964"/>
    </source>
</evidence>
<sequence length="383" mass="42347">MTSYIDHDQPPLFDSDPEPRMIRMLTPDGVRVPSGEYDGFAAELGDEDLRGFYEDMVLMRRVDAEGTALQRQGQLGLWVPLRGQEAAQIGLGRALRPQDFVFPTYREHALAWTRGLQPEAILALLRGQTHGGWDPQEHNFHVYSIVIGSQTLHATGYAMGVSLDGAVGTGDLERDTATVACFGDGASSQGDVSEALTFAGAFNAPVLFFCQNNQWAISEPTSVQTKVPLYRRGEGFGVPGVRVDGNDVLAMYAVARACLESIRTGHGPLLIEAFTYRMGAHTTADDPTKYRSEALTEEWAAKDPIDRLRTYLETDTDTDEAFFAEVDAKADAFAERIRANTLAMDPPPAEQIFDHTYAEPHRLVEEEKAEYLAYLDSFEEAEK</sequence>
<dbReference type="InterPro" id="IPR001017">
    <property type="entry name" value="DH_E1"/>
</dbReference>
<comment type="cofactor">
    <cofactor evidence="1">
        <name>thiamine diphosphate</name>
        <dbReference type="ChEBI" id="CHEBI:58937"/>
    </cofactor>
</comment>
<gene>
    <name evidence="5" type="ORF">GCM10009755_02180</name>
</gene>
<dbReference type="Proteomes" id="UP001500755">
    <property type="component" value="Unassembled WGS sequence"/>
</dbReference>
<reference evidence="5 6" key="1">
    <citation type="journal article" date="2019" name="Int. J. Syst. Evol. Microbiol.">
        <title>The Global Catalogue of Microorganisms (GCM) 10K type strain sequencing project: providing services to taxonomists for standard genome sequencing and annotation.</title>
        <authorList>
            <consortium name="The Broad Institute Genomics Platform"/>
            <consortium name="The Broad Institute Genome Sequencing Center for Infectious Disease"/>
            <person name="Wu L."/>
            <person name="Ma J."/>
        </authorList>
    </citation>
    <scope>NUCLEOTIDE SEQUENCE [LARGE SCALE GENOMIC DNA]</scope>
    <source>
        <strain evidence="5 6">JCM 14546</strain>
    </source>
</reference>
<evidence type="ECO:0000256" key="3">
    <source>
        <dbReference type="ARBA" id="ARBA00023052"/>
    </source>
</evidence>
<comment type="caution">
    <text evidence="5">The sequence shown here is derived from an EMBL/GenBank/DDBJ whole genome shotgun (WGS) entry which is preliminary data.</text>
</comment>
<keyword evidence="2" id="KW-0560">Oxidoreductase</keyword>
<dbReference type="RefSeq" id="WP_344306158.1">
    <property type="nucleotide sequence ID" value="NZ_BAAANO010000002.1"/>
</dbReference>
<dbReference type="PANTHER" id="PTHR43380">
    <property type="entry name" value="2-OXOISOVALERATE DEHYDROGENASE SUBUNIT ALPHA, MITOCHONDRIAL"/>
    <property type="match status" value="1"/>
</dbReference>
<dbReference type="Pfam" id="PF00676">
    <property type="entry name" value="E1_dh"/>
    <property type="match status" value="1"/>
</dbReference>
<dbReference type="CDD" id="cd02000">
    <property type="entry name" value="TPP_E1_PDC_ADC_BCADC"/>
    <property type="match status" value="1"/>
</dbReference>
<evidence type="ECO:0000259" key="4">
    <source>
        <dbReference type="Pfam" id="PF00676"/>
    </source>
</evidence>
<evidence type="ECO:0000313" key="6">
    <source>
        <dbReference type="Proteomes" id="UP001500755"/>
    </source>
</evidence>
<dbReference type="Gene3D" id="3.40.50.970">
    <property type="match status" value="1"/>
</dbReference>
<dbReference type="SUPFAM" id="SSF52518">
    <property type="entry name" value="Thiamin diphosphate-binding fold (THDP-binding)"/>
    <property type="match status" value="1"/>
</dbReference>
<name>A0ABN2T6B5_9MICO</name>
<dbReference type="EMBL" id="BAAANO010000002">
    <property type="protein sequence ID" value="GAA1998430.1"/>
    <property type="molecule type" value="Genomic_DNA"/>
</dbReference>
<proteinExistence type="predicted"/>
<protein>
    <submittedName>
        <fullName evidence="5">Thiamine pyrophosphate-dependent enzyme</fullName>
    </submittedName>
</protein>
<feature type="domain" description="Dehydrogenase E1 component" evidence="4">
    <location>
        <begin position="55"/>
        <end position="329"/>
    </location>
</feature>
<dbReference type="InterPro" id="IPR017596">
    <property type="entry name" value="PdhA/BkdA"/>
</dbReference>
<keyword evidence="3" id="KW-0786">Thiamine pyrophosphate</keyword>
<dbReference type="NCBIfam" id="TIGR03181">
    <property type="entry name" value="PDH_E1_alph_x"/>
    <property type="match status" value="1"/>
</dbReference>
<dbReference type="InterPro" id="IPR029061">
    <property type="entry name" value="THDP-binding"/>
</dbReference>
<keyword evidence="6" id="KW-1185">Reference proteome</keyword>